<accession>A0ABT9ZVC9</accession>
<name>A0ABT9ZVC9_9BACI</name>
<keyword evidence="2" id="KW-1185">Reference proteome</keyword>
<evidence type="ECO:0000313" key="2">
    <source>
        <dbReference type="Proteomes" id="UP001230005"/>
    </source>
</evidence>
<comment type="caution">
    <text evidence="1">The sequence shown here is derived from an EMBL/GenBank/DDBJ whole genome shotgun (WGS) entry which is preliminary data.</text>
</comment>
<organism evidence="1 2">
    <name type="scientific">Evansella vedderi</name>
    <dbReference type="NCBI Taxonomy" id="38282"/>
    <lineage>
        <taxon>Bacteria</taxon>
        <taxon>Bacillati</taxon>
        <taxon>Bacillota</taxon>
        <taxon>Bacilli</taxon>
        <taxon>Bacillales</taxon>
        <taxon>Bacillaceae</taxon>
        <taxon>Evansella</taxon>
    </lineage>
</organism>
<protein>
    <submittedName>
        <fullName evidence="1">Uncharacterized protein</fullName>
    </submittedName>
</protein>
<evidence type="ECO:0000313" key="1">
    <source>
        <dbReference type="EMBL" id="MDQ0254900.1"/>
    </source>
</evidence>
<sequence length="90" mass="10173">MNAAEARMITAQNSEKVAEVQLKTVIETMENQIAIAARNGRSFASISIDPGQEWYVHYNNRKLAGYFENLGYEVRINSLMTNTVLSCSWI</sequence>
<dbReference type="RefSeq" id="WP_307325498.1">
    <property type="nucleotide sequence ID" value="NZ_JAUSUG010000008.1"/>
</dbReference>
<dbReference type="EMBL" id="JAUSUG010000008">
    <property type="protein sequence ID" value="MDQ0254900.1"/>
    <property type="molecule type" value="Genomic_DNA"/>
</dbReference>
<gene>
    <name evidence="1" type="ORF">J2S74_002282</name>
</gene>
<dbReference type="Proteomes" id="UP001230005">
    <property type="component" value="Unassembled WGS sequence"/>
</dbReference>
<proteinExistence type="predicted"/>
<reference evidence="1 2" key="1">
    <citation type="submission" date="2023-07" db="EMBL/GenBank/DDBJ databases">
        <title>Genomic Encyclopedia of Type Strains, Phase IV (KMG-IV): sequencing the most valuable type-strain genomes for metagenomic binning, comparative biology and taxonomic classification.</title>
        <authorList>
            <person name="Goeker M."/>
        </authorList>
    </citation>
    <scope>NUCLEOTIDE SEQUENCE [LARGE SCALE GENOMIC DNA]</scope>
    <source>
        <strain evidence="1 2">DSM 9768</strain>
    </source>
</reference>